<evidence type="ECO:0000313" key="2">
    <source>
        <dbReference type="EMBL" id="CAD7004578.1"/>
    </source>
</evidence>
<feature type="compositionally biased region" description="Polar residues" evidence="1">
    <location>
        <begin position="47"/>
        <end position="57"/>
    </location>
</feature>
<keyword evidence="3" id="KW-1185">Reference proteome</keyword>
<dbReference type="EMBL" id="CAJHJT010000034">
    <property type="protein sequence ID" value="CAD7004578.1"/>
    <property type="molecule type" value="Genomic_DNA"/>
</dbReference>
<gene>
    <name evidence="2" type="ORF">CCAP1982_LOCUS12974</name>
</gene>
<protein>
    <submittedName>
        <fullName evidence="2">(Mediterranean fruit fly) hypothetical protein</fullName>
    </submittedName>
</protein>
<sequence>MDEPAKRGNLPLKSQVIFIMNFPNKSAMQILRKLASNKVDLHAPSRPITNGSQSPESMATVDEGKQRIPTTDHYTYRRLRGVRGGRAARWYSSNDAVKQSSAKFAIIFMEVK</sequence>
<evidence type="ECO:0000256" key="1">
    <source>
        <dbReference type="SAM" id="MobiDB-lite"/>
    </source>
</evidence>
<proteinExistence type="predicted"/>
<evidence type="ECO:0000313" key="3">
    <source>
        <dbReference type="Proteomes" id="UP000606786"/>
    </source>
</evidence>
<dbReference type="Proteomes" id="UP000606786">
    <property type="component" value="Unassembled WGS sequence"/>
</dbReference>
<reference evidence="2" key="1">
    <citation type="submission" date="2020-11" db="EMBL/GenBank/DDBJ databases">
        <authorList>
            <person name="Whitehead M."/>
        </authorList>
    </citation>
    <scope>NUCLEOTIDE SEQUENCE</scope>
    <source>
        <strain evidence="2">EGII</strain>
    </source>
</reference>
<dbReference type="AlphaFoldDB" id="A0A811V203"/>
<name>A0A811V203_CERCA</name>
<organism evidence="2 3">
    <name type="scientific">Ceratitis capitata</name>
    <name type="common">Mediterranean fruit fly</name>
    <name type="synonym">Tephritis capitata</name>
    <dbReference type="NCBI Taxonomy" id="7213"/>
    <lineage>
        <taxon>Eukaryota</taxon>
        <taxon>Metazoa</taxon>
        <taxon>Ecdysozoa</taxon>
        <taxon>Arthropoda</taxon>
        <taxon>Hexapoda</taxon>
        <taxon>Insecta</taxon>
        <taxon>Pterygota</taxon>
        <taxon>Neoptera</taxon>
        <taxon>Endopterygota</taxon>
        <taxon>Diptera</taxon>
        <taxon>Brachycera</taxon>
        <taxon>Muscomorpha</taxon>
        <taxon>Tephritoidea</taxon>
        <taxon>Tephritidae</taxon>
        <taxon>Ceratitis</taxon>
        <taxon>Ceratitis</taxon>
    </lineage>
</organism>
<feature type="region of interest" description="Disordered" evidence="1">
    <location>
        <begin position="42"/>
        <end position="70"/>
    </location>
</feature>
<accession>A0A811V203</accession>
<comment type="caution">
    <text evidence="2">The sequence shown here is derived from an EMBL/GenBank/DDBJ whole genome shotgun (WGS) entry which is preliminary data.</text>
</comment>